<dbReference type="AlphaFoldDB" id="A0A1R4B8N4"/>
<dbReference type="InterPro" id="IPR003730">
    <property type="entry name" value="Cu_polyphenol_OxRdtase"/>
</dbReference>
<dbReference type="GO" id="GO:0016787">
    <property type="term" value="F:hydrolase activity"/>
    <property type="evidence" value="ECO:0007669"/>
    <property type="project" value="UniProtKB-KW"/>
</dbReference>
<evidence type="ECO:0000256" key="5">
    <source>
        <dbReference type="ARBA" id="ARBA00022801"/>
    </source>
</evidence>
<evidence type="ECO:0000256" key="6">
    <source>
        <dbReference type="ARBA" id="ARBA00022833"/>
    </source>
</evidence>
<reference evidence="11 12" key="1">
    <citation type="submission" date="2017-02" db="EMBL/GenBank/DDBJ databases">
        <authorList>
            <person name="Peterson S.W."/>
        </authorList>
    </citation>
    <scope>NUCLEOTIDE SEQUENCE [LARGE SCALE GENOMIC DNA]</scope>
    <source>
        <strain evidence="11 12">CECT 9027</strain>
    </source>
</reference>
<dbReference type="PANTHER" id="PTHR30616:SF2">
    <property type="entry name" value="PURINE NUCLEOSIDE PHOSPHORYLASE LACC1"/>
    <property type="match status" value="1"/>
</dbReference>
<accession>A0A1R4B8N4</accession>
<evidence type="ECO:0000256" key="7">
    <source>
        <dbReference type="ARBA" id="ARBA00047989"/>
    </source>
</evidence>
<comment type="similarity">
    <text evidence="2 10">Belongs to the purine nucleoside phosphorylase YfiH/LACC1 family.</text>
</comment>
<dbReference type="PANTHER" id="PTHR30616">
    <property type="entry name" value="UNCHARACTERIZED PROTEIN YFIH"/>
    <property type="match status" value="1"/>
</dbReference>
<evidence type="ECO:0000256" key="10">
    <source>
        <dbReference type="RuleBase" id="RU361274"/>
    </source>
</evidence>
<comment type="catalytic activity">
    <reaction evidence="1">
        <text>inosine + phosphate = alpha-D-ribose 1-phosphate + hypoxanthine</text>
        <dbReference type="Rhea" id="RHEA:27646"/>
        <dbReference type="ChEBI" id="CHEBI:17368"/>
        <dbReference type="ChEBI" id="CHEBI:17596"/>
        <dbReference type="ChEBI" id="CHEBI:43474"/>
        <dbReference type="ChEBI" id="CHEBI:57720"/>
        <dbReference type="EC" id="2.4.2.1"/>
    </reaction>
    <physiologicalReaction direction="left-to-right" evidence="1">
        <dbReference type="Rhea" id="RHEA:27647"/>
    </physiologicalReaction>
</comment>
<dbReference type="EMBL" id="FUFT01000013">
    <property type="protein sequence ID" value="SJL85269.1"/>
    <property type="molecule type" value="Genomic_DNA"/>
</dbReference>
<keyword evidence="4" id="KW-0479">Metal-binding</keyword>
<dbReference type="Proteomes" id="UP000189475">
    <property type="component" value="Unassembled WGS sequence"/>
</dbReference>
<dbReference type="GO" id="GO:0017061">
    <property type="term" value="F:S-methyl-5-thioadenosine phosphorylase activity"/>
    <property type="evidence" value="ECO:0007669"/>
    <property type="project" value="UniProtKB-EC"/>
</dbReference>
<dbReference type="RefSeq" id="WP_077315660.1">
    <property type="nucleotide sequence ID" value="NZ_AP024887.1"/>
</dbReference>
<organism evidence="11 12">
    <name type="scientific">Vibrio palustris</name>
    <dbReference type="NCBI Taxonomy" id="1918946"/>
    <lineage>
        <taxon>Bacteria</taxon>
        <taxon>Pseudomonadati</taxon>
        <taxon>Pseudomonadota</taxon>
        <taxon>Gammaproteobacteria</taxon>
        <taxon>Vibrionales</taxon>
        <taxon>Vibrionaceae</taxon>
        <taxon>Vibrio</taxon>
    </lineage>
</organism>
<evidence type="ECO:0000256" key="1">
    <source>
        <dbReference type="ARBA" id="ARBA00000553"/>
    </source>
</evidence>
<evidence type="ECO:0000256" key="4">
    <source>
        <dbReference type="ARBA" id="ARBA00022723"/>
    </source>
</evidence>
<dbReference type="STRING" id="1918946.VPAL9027_03303"/>
<dbReference type="NCBIfam" id="TIGR00726">
    <property type="entry name" value="peptidoglycan editing factor PgeF"/>
    <property type="match status" value="1"/>
</dbReference>
<evidence type="ECO:0000313" key="12">
    <source>
        <dbReference type="Proteomes" id="UP000189475"/>
    </source>
</evidence>
<comment type="catalytic activity">
    <reaction evidence="8">
        <text>adenosine + phosphate = alpha-D-ribose 1-phosphate + adenine</text>
        <dbReference type="Rhea" id="RHEA:27642"/>
        <dbReference type="ChEBI" id="CHEBI:16335"/>
        <dbReference type="ChEBI" id="CHEBI:16708"/>
        <dbReference type="ChEBI" id="CHEBI:43474"/>
        <dbReference type="ChEBI" id="CHEBI:57720"/>
        <dbReference type="EC" id="2.4.2.1"/>
    </reaction>
    <physiologicalReaction direction="left-to-right" evidence="8">
        <dbReference type="Rhea" id="RHEA:27643"/>
    </physiologicalReaction>
</comment>
<evidence type="ECO:0000256" key="9">
    <source>
        <dbReference type="ARBA" id="ARBA00049893"/>
    </source>
</evidence>
<comment type="catalytic activity">
    <reaction evidence="9">
        <text>S-methyl-5'-thioadenosine + phosphate = 5-(methylsulfanyl)-alpha-D-ribose 1-phosphate + adenine</text>
        <dbReference type="Rhea" id="RHEA:11852"/>
        <dbReference type="ChEBI" id="CHEBI:16708"/>
        <dbReference type="ChEBI" id="CHEBI:17509"/>
        <dbReference type="ChEBI" id="CHEBI:43474"/>
        <dbReference type="ChEBI" id="CHEBI:58533"/>
        <dbReference type="EC" id="2.4.2.28"/>
    </reaction>
    <physiologicalReaction direction="left-to-right" evidence="9">
        <dbReference type="Rhea" id="RHEA:11853"/>
    </physiologicalReaction>
</comment>
<keyword evidence="6" id="KW-0862">Zinc</keyword>
<comment type="catalytic activity">
    <reaction evidence="7">
        <text>adenosine + H2O + H(+) = inosine + NH4(+)</text>
        <dbReference type="Rhea" id="RHEA:24408"/>
        <dbReference type="ChEBI" id="CHEBI:15377"/>
        <dbReference type="ChEBI" id="CHEBI:15378"/>
        <dbReference type="ChEBI" id="CHEBI:16335"/>
        <dbReference type="ChEBI" id="CHEBI:17596"/>
        <dbReference type="ChEBI" id="CHEBI:28938"/>
        <dbReference type="EC" id="3.5.4.4"/>
    </reaction>
    <physiologicalReaction direction="left-to-right" evidence="7">
        <dbReference type="Rhea" id="RHEA:24409"/>
    </physiologicalReaction>
</comment>
<dbReference type="OrthoDB" id="4279at2"/>
<dbReference type="SUPFAM" id="SSF64438">
    <property type="entry name" value="CNF1/YfiH-like putative cysteine hydrolases"/>
    <property type="match status" value="1"/>
</dbReference>
<evidence type="ECO:0000313" key="11">
    <source>
        <dbReference type="EMBL" id="SJL85269.1"/>
    </source>
</evidence>
<dbReference type="InterPro" id="IPR038371">
    <property type="entry name" value="Cu_polyphenol_OxRdtase_sf"/>
</dbReference>
<sequence>MHHVIPNWPAPKHIKAFSSTRIGGVSQGVYQGLNLGAHVGDNMNHVERNRHAIAESLNMPSAPIWLNQTHSTCVLRAESPQLDTHDADGICTALPQVVCTVMTADCLPVLITNTSGTQVAAVHAGWRGLAGGIIENALAQIQGEALVWLGPAIGPDAFEVGADVIEAFTQVHPQTESAFTLQENGQWLANMDEITRIRLQSLGVDGIYSSKVCTYQHPQQFYSYRRDGITGRQASFIWIQP</sequence>
<dbReference type="Gene3D" id="3.60.140.10">
    <property type="entry name" value="CNF1/YfiH-like putative cysteine hydrolases"/>
    <property type="match status" value="1"/>
</dbReference>
<evidence type="ECO:0000256" key="8">
    <source>
        <dbReference type="ARBA" id="ARBA00048968"/>
    </source>
</evidence>
<dbReference type="InterPro" id="IPR011324">
    <property type="entry name" value="Cytotoxic_necrot_fac-like_cat"/>
</dbReference>
<evidence type="ECO:0000256" key="3">
    <source>
        <dbReference type="ARBA" id="ARBA00022679"/>
    </source>
</evidence>
<protein>
    <recommendedName>
        <fullName evidence="10">Purine nucleoside phosphorylase</fullName>
    </recommendedName>
</protein>
<dbReference type="Pfam" id="PF02578">
    <property type="entry name" value="Cu-oxidase_4"/>
    <property type="match status" value="1"/>
</dbReference>
<dbReference type="GO" id="GO:0005507">
    <property type="term" value="F:copper ion binding"/>
    <property type="evidence" value="ECO:0007669"/>
    <property type="project" value="TreeGrafter"/>
</dbReference>
<keyword evidence="5" id="KW-0378">Hydrolase</keyword>
<gene>
    <name evidence="11" type="primary">yfiH</name>
    <name evidence="11" type="ORF">VPAL9027_03303</name>
</gene>
<evidence type="ECO:0000256" key="2">
    <source>
        <dbReference type="ARBA" id="ARBA00007353"/>
    </source>
</evidence>
<keyword evidence="3" id="KW-0808">Transferase</keyword>
<dbReference type="CDD" id="cd16833">
    <property type="entry name" value="YfiH"/>
    <property type="match status" value="1"/>
</dbReference>
<name>A0A1R4B8N4_9VIBR</name>
<keyword evidence="12" id="KW-1185">Reference proteome</keyword>
<proteinExistence type="inferred from homology"/>